<dbReference type="AlphaFoldDB" id="A0A4Q7CVP9"/>
<dbReference type="RefSeq" id="WP_065886625.1">
    <property type="nucleotide sequence ID" value="NZ_CAXAOR010000037.1"/>
</dbReference>
<evidence type="ECO:0000313" key="1">
    <source>
        <dbReference type="EMBL" id="RZI29347.1"/>
    </source>
</evidence>
<protein>
    <submittedName>
        <fullName evidence="1">Uncharacterized protein</fullName>
    </submittedName>
</protein>
<name>A0A4Q7CVP9_9PSED</name>
<dbReference type="Proteomes" id="UP000293369">
    <property type="component" value="Unassembled WGS sequence"/>
</dbReference>
<sequence>MGNSAEPITDTDVAARQEALRLDFAVSLNEEHVTLQVATQVASIALGERTHHYSVLALARHRLRDAERGLDLSSQGWIETAELAQSLGIDEAHLNIHIFRARTQFRRAIAATGQAPELIERRRRELRIGSLYFQITRGSALEGRFWPSTH</sequence>
<comment type="caution">
    <text evidence="1">The sequence shown here is derived from an EMBL/GenBank/DDBJ whole genome shotgun (WGS) entry which is preliminary data.</text>
</comment>
<dbReference type="EMBL" id="SGFE01000059">
    <property type="protein sequence ID" value="RZI29347.1"/>
    <property type="molecule type" value="Genomic_DNA"/>
</dbReference>
<reference evidence="1 2" key="1">
    <citation type="submission" date="2019-02" db="EMBL/GenBank/DDBJ databases">
        <title>Pseudomonas spp from wheat grain.</title>
        <authorList>
            <person name="Cho G.-S."/>
            <person name="Franz C.M.A.P."/>
        </authorList>
    </citation>
    <scope>NUCLEOTIDE SEQUENCE [LARGE SCALE GENOMIC DNA]</scope>
    <source>
        <strain evidence="1 2">133NRW</strain>
    </source>
</reference>
<proteinExistence type="predicted"/>
<accession>A0A4Q7CVP9</accession>
<organism evidence="1 2">
    <name type="scientific">Pseudomonas orientalis</name>
    <dbReference type="NCBI Taxonomy" id="76758"/>
    <lineage>
        <taxon>Bacteria</taxon>
        <taxon>Pseudomonadati</taxon>
        <taxon>Pseudomonadota</taxon>
        <taxon>Gammaproteobacteria</taxon>
        <taxon>Pseudomonadales</taxon>
        <taxon>Pseudomonadaceae</taxon>
        <taxon>Pseudomonas</taxon>
    </lineage>
</organism>
<gene>
    <name evidence="1" type="ORF">EUX57_23410</name>
</gene>
<evidence type="ECO:0000313" key="2">
    <source>
        <dbReference type="Proteomes" id="UP000293369"/>
    </source>
</evidence>